<keyword evidence="2" id="KW-1185">Reference proteome</keyword>
<accession>A0AA36H1Z5</accession>
<dbReference type="EMBL" id="CATQJL010000305">
    <property type="protein sequence ID" value="CAJ0602447.1"/>
    <property type="molecule type" value="Genomic_DNA"/>
</dbReference>
<reference evidence="1" key="1">
    <citation type="submission" date="2023-07" db="EMBL/GenBank/DDBJ databases">
        <authorList>
            <consortium name="CYATHOMIX"/>
        </authorList>
    </citation>
    <scope>NUCLEOTIDE SEQUENCE</scope>
    <source>
        <strain evidence="1">N/A</strain>
    </source>
</reference>
<proteinExistence type="predicted"/>
<protein>
    <submittedName>
        <fullName evidence="1">Uncharacterized protein</fullName>
    </submittedName>
</protein>
<organism evidence="1 2">
    <name type="scientific">Cylicocyclus nassatus</name>
    <name type="common">Nematode worm</name>
    <dbReference type="NCBI Taxonomy" id="53992"/>
    <lineage>
        <taxon>Eukaryota</taxon>
        <taxon>Metazoa</taxon>
        <taxon>Ecdysozoa</taxon>
        <taxon>Nematoda</taxon>
        <taxon>Chromadorea</taxon>
        <taxon>Rhabditida</taxon>
        <taxon>Rhabditina</taxon>
        <taxon>Rhabditomorpha</taxon>
        <taxon>Strongyloidea</taxon>
        <taxon>Strongylidae</taxon>
        <taxon>Cylicocyclus</taxon>
    </lineage>
</organism>
<evidence type="ECO:0000313" key="2">
    <source>
        <dbReference type="Proteomes" id="UP001176961"/>
    </source>
</evidence>
<dbReference type="AlphaFoldDB" id="A0AA36H1Z5"/>
<sequence length="115" mass="13566">MPSMLWIELTDIGLKVVKVDNPVKREDFRICRTCPKVWLHLINFVLDGVGLYAEELLLSATEYARQRSRFWLGLGNDDEARTKTFDKLSEARMKLNGLIRVQCNHAHLYEYRVYY</sequence>
<dbReference type="Proteomes" id="UP001176961">
    <property type="component" value="Unassembled WGS sequence"/>
</dbReference>
<evidence type="ECO:0000313" key="1">
    <source>
        <dbReference type="EMBL" id="CAJ0602447.1"/>
    </source>
</evidence>
<name>A0AA36H1Z5_CYLNA</name>
<gene>
    <name evidence="1" type="ORF">CYNAS_LOCUS14430</name>
</gene>
<comment type="caution">
    <text evidence="1">The sequence shown here is derived from an EMBL/GenBank/DDBJ whole genome shotgun (WGS) entry which is preliminary data.</text>
</comment>